<evidence type="ECO:0000256" key="15">
    <source>
        <dbReference type="RuleBase" id="RU003357"/>
    </source>
</evidence>
<name>A0A5P6PET4_9BRAD</name>
<dbReference type="Pfam" id="PF07715">
    <property type="entry name" value="Plug"/>
    <property type="match status" value="1"/>
</dbReference>
<dbReference type="SUPFAM" id="SSF56935">
    <property type="entry name" value="Porins"/>
    <property type="match status" value="1"/>
</dbReference>
<keyword evidence="11 14" id="KW-0472">Membrane</keyword>
<evidence type="ECO:0000256" key="9">
    <source>
        <dbReference type="ARBA" id="ARBA00023065"/>
    </source>
</evidence>
<dbReference type="InterPro" id="IPR010105">
    <property type="entry name" value="TonB_sidphr_rcpt"/>
</dbReference>
<feature type="transmembrane region" description="Helical" evidence="17">
    <location>
        <begin position="26"/>
        <end position="44"/>
    </location>
</feature>
<feature type="compositionally biased region" description="Low complexity" evidence="16">
    <location>
        <begin position="61"/>
        <end position="99"/>
    </location>
</feature>
<dbReference type="Gene3D" id="2.170.130.10">
    <property type="entry name" value="TonB-dependent receptor, plug domain"/>
    <property type="match status" value="1"/>
</dbReference>
<evidence type="ECO:0000256" key="10">
    <source>
        <dbReference type="ARBA" id="ARBA00023077"/>
    </source>
</evidence>
<keyword evidence="8" id="KW-0408">Iron</keyword>
<dbReference type="FunFam" id="2.40.170.20:FF:000005">
    <property type="entry name" value="TonB-dependent siderophore receptor"/>
    <property type="match status" value="1"/>
</dbReference>
<evidence type="ECO:0000259" key="18">
    <source>
        <dbReference type="Pfam" id="PF00593"/>
    </source>
</evidence>
<evidence type="ECO:0000256" key="6">
    <source>
        <dbReference type="ARBA" id="ARBA00022692"/>
    </source>
</evidence>
<reference evidence="21" key="1">
    <citation type="submission" date="2019-10" db="EMBL/GenBank/DDBJ databases">
        <title>Complete Genome Sequence of Bradyrhizobium betae type strain PL7HG1T.</title>
        <authorList>
            <person name="Bromfield E.S.P."/>
            <person name="Cloutier S."/>
        </authorList>
    </citation>
    <scope>NUCLEOTIDE SEQUENCE [LARGE SCALE GENOMIC DNA]</scope>
    <source>
        <strain evidence="21">PL7HG1</strain>
    </source>
</reference>
<keyword evidence="10 15" id="KW-0798">TonB box</keyword>
<organism evidence="20 21">
    <name type="scientific">Bradyrhizobium betae</name>
    <dbReference type="NCBI Taxonomy" id="244734"/>
    <lineage>
        <taxon>Bacteria</taxon>
        <taxon>Pseudomonadati</taxon>
        <taxon>Pseudomonadota</taxon>
        <taxon>Alphaproteobacteria</taxon>
        <taxon>Hyphomicrobiales</taxon>
        <taxon>Nitrobacteraceae</taxon>
        <taxon>Bradyrhizobium</taxon>
    </lineage>
</organism>
<evidence type="ECO:0000256" key="3">
    <source>
        <dbReference type="ARBA" id="ARBA00022448"/>
    </source>
</evidence>
<keyword evidence="6 14" id="KW-0812">Transmembrane</keyword>
<keyword evidence="3 14" id="KW-0813">Transport</keyword>
<dbReference type="KEGG" id="bbet:F8237_33410"/>
<comment type="subcellular location">
    <subcellularLocation>
        <location evidence="1 14">Cell outer membrane</location>
        <topology evidence="1 14">Multi-pass membrane protein</topology>
    </subcellularLocation>
</comment>
<evidence type="ECO:0000256" key="17">
    <source>
        <dbReference type="SAM" id="Phobius"/>
    </source>
</evidence>
<gene>
    <name evidence="20" type="ORF">F8237_33410</name>
</gene>
<dbReference type="Pfam" id="PF00593">
    <property type="entry name" value="TonB_dep_Rec_b-barrel"/>
    <property type="match status" value="1"/>
</dbReference>
<comment type="similarity">
    <text evidence="2 14 15">Belongs to the TonB-dependent receptor family.</text>
</comment>
<evidence type="ECO:0000256" key="11">
    <source>
        <dbReference type="ARBA" id="ARBA00023136"/>
    </source>
</evidence>
<dbReference type="FunFam" id="2.170.130.10:FF:000001">
    <property type="entry name" value="Catecholate siderophore TonB-dependent receptor"/>
    <property type="match status" value="1"/>
</dbReference>
<evidence type="ECO:0000256" key="5">
    <source>
        <dbReference type="ARBA" id="ARBA00022496"/>
    </source>
</evidence>
<keyword evidence="13 14" id="KW-0998">Cell outer membrane</keyword>
<keyword evidence="12 20" id="KW-0675">Receptor</keyword>
<dbReference type="PROSITE" id="PS52016">
    <property type="entry name" value="TONB_DEPENDENT_REC_3"/>
    <property type="match status" value="1"/>
</dbReference>
<sequence>MRGASTDVTDFQLPSRSGTRLRQLQAVFFGAAGTFALIVPFGAATAQTQLPSVTVDAPSQSARPTAVASSRRSATTRTTRANRRAPAQQAAPSATAANTGAGERANGPVRGFVATRSGTATKTDTPLIETPQSISVITTDQARNQGAVSIGEALRYTAGVSGDVNGGSDTRFGGLQIRGFDMTMPGLYVDGLRIPSSNYVHFNGLDPYGAERLEVLKGPSSAMYGGSGTGGLLNYVTKLPTAQQFGEVSISGGSFNRYQGQFDMGGPANKEGTVLWRLTGVVRDGETQVDFTKDNRVFIAPAVTFKPNEDTTITFLANYQRDRAGWGLQFLPASGTLWPNNGRTIPVSFFAGVPSFDAFNTEIATVGYQLSHDFNDYLTFRQNLRYAYQHNEEKVFYGAGYTNEAAGDYARVGSYSNSYINSFAVDNQLQGKFTTGFLRHTVLAGIDYRNTDFRDTAFGVTTSSPTVNVFNPVYSYDYAVDAVPSDKTGVKQSQVGLYLQDQIKLGRLSFQLGGRQDFVTTAVDAIGNSASTDASAFTGRAAVMYNFDNGIAPYVSYSESFLPVLATGPGGQLLNPETGVQYEVGVKYQPLGWNALFTIAAFDLTRDNVVTYPPPTYVASQIGQVKSRGVELEGTMSLADGWNLRAAYAYVDAMLSQDPVNLGKAPPTVPLNRASLWSDYTLQNGPLAGLQFGGGIRYVGATWGDDANTFKVGSSTVLDALLAYTRDNWRLSLNVTDLTDLRYVAACYGAASGCFYAEGRKAIGKLTYRW</sequence>
<dbReference type="OrthoDB" id="9760333at2"/>
<dbReference type="EMBL" id="CP044543">
    <property type="protein sequence ID" value="QFI76869.1"/>
    <property type="molecule type" value="Genomic_DNA"/>
</dbReference>
<feature type="region of interest" description="Disordered" evidence="16">
    <location>
        <begin position="54"/>
        <end position="109"/>
    </location>
</feature>
<keyword evidence="9" id="KW-0406">Ion transport</keyword>
<dbReference type="AlphaFoldDB" id="A0A5P6PET4"/>
<keyword evidence="7" id="KW-0732">Signal</keyword>
<dbReference type="GO" id="GO:0038023">
    <property type="term" value="F:signaling receptor activity"/>
    <property type="evidence" value="ECO:0007669"/>
    <property type="project" value="InterPro"/>
</dbReference>
<evidence type="ECO:0000256" key="1">
    <source>
        <dbReference type="ARBA" id="ARBA00004571"/>
    </source>
</evidence>
<dbReference type="InterPro" id="IPR036942">
    <property type="entry name" value="Beta-barrel_TonB_sf"/>
</dbReference>
<dbReference type="InterPro" id="IPR037066">
    <property type="entry name" value="Plug_dom_sf"/>
</dbReference>
<dbReference type="NCBIfam" id="TIGR01783">
    <property type="entry name" value="TonB-siderophor"/>
    <property type="match status" value="1"/>
</dbReference>
<dbReference type="Proteomes" id="UP000325641">
    <property type="component" value="Chromosome"/>
</dbReference>
<evidence type="ECO:0000259" key="19">
    <source>
        <dbReference type="Pfam" id="PF07715"/>
    </source>
</evidence>
<proteinExistence type="inferred from homology"/>
<dbReference type="PANTHER" id="PTHR32552:SF68">
    <property type="entry name" value="FERRICHROME OUTER MEMBRANE TRANSPORTER_PHAGE RECEPTOR"/>
    <property type="match status" value="1"/>
</dbReference>
<evidence type="ECO:0000256" key="14">
    <source>
        <dbReference type="PROSITE-ProRule" id="PRU01360"/>
    </source>
</evidence>
<evidence type="ECO:0000256" key="13">
    <source>
        <dbReference type="ARBA" id="ARBA00023237"/>
    </source>
</evidence>
<feature type="domain" description="TonB-dependent receptor plug" evidence="19">
    <location>
        <begin position="127"/>
        <end position="231"/>
    </location>
</feature>
<evidence type="ECO:0000256" key="16">
    <source>
        <dbReference type="SAM" id="MobiDB-lite"/>
    </source>
</evidence>
<dbReference type="InterPro" id="IPR039426">
    <property type="entry name" value="TonB-dep_rcpt-like"/>
</dbReference>
<dbReference type="InterPro" id="IPR000531">
    <property type="entry name" value="Beta-barrel_TonB"/>
</dbReference>
<keyword evidence="4 14" id="KW-1134">Transmembrane beta strand</keyword>
<accession>A0A5P6PET4</accession>
<feature type="domain" description="TonB-dependent receptor-like beta-barrel" evidence="18">
    <location>
        <begin position="307"/>
        <end position="737"/>
    </location>
</feature>
<evidence type="ECO:0000256" key="2">
    <source>
        <dbReference type="ARBA" id="ARBA00009810"/>
    </source>
</evidence>
<evidence type="ECO:0000313" key="21">
    <source>
        <dbReference type="Proteomes" id="UP000325641"/>
    </source>
</evidence>
<evidence type="ECO:0000313" key="20">
    <source>
        <dbReference type="EMBL" id="QFI76869.1"/>
    </source>
</evidence>
<dbReference type="GO" id="GO:0015891">
    <property type="term" value="P:siderophore transport"/>
    <property type="evidence" value="ECO:0007669"/>
    <property type="project" value="InterPro"/>
</dbReference>
<dbReference type="CDD" id="cd01347">
    <property type="entry name" value="ligand_gated_channel"/>
    <property type="match status" value="1"/>
</dbReference>
<protein>
    <submittedName>
        <fullName evidence="20">TonB-dependent siderophore receptor</fullName>
    </submittedName>
</protein>
<evidence type="ECO:0000256" key="4">
    <source>
        <dbReference type="ARBA" id="ARBA00022452"/>
    </source>
</evidence>
<evidence type="ECO:0000256" key="12">
    <source>
        <dbReference type="ARBA" id="ARBA00023170"/>
    </source>
</evidence>
<evidence type="ECO:0000256" key="7">
    <source>
        <dbReference type="ARBA" id="ARBA00022729"/>
    </source>
</evidence>
<dbReference type="GO" id="GO:0015344">
    <property type="term" value="F:siderophore uptake transmembrane transporter activity"/>
    <property type="evidence" value="ECO:0007669"/>
    <property type="project" value="TreeGrafter"/>
</dbReference>
<dbReference type="Gene3D" id="2.40.170.20">
    <property type="entry name" value="TonB-dependent receptor, beta-barrel domain"/>
    <property type="match status" value="1"/>
</dbReference>
<keyword evidence="5" id="KW-0410">Iron transport</keyword>
<dbReference type="InterPro" id="IPR012910">
    <property type="entry name" value="Plug_dom"/>
</dbReference>
<dbReference type="GO" id="GO:0009279">
    <property type="term" value="C:cell outer membrane"/>
    <property type="evidence" value="ECO:0007669"/>
    <property type="project" value="UniProtKB-SubCell"/>
</dbReference>
<evidence type="ECO:0000256" key="8">
    <source>
        <dbReference type="ARBA" id="ARBA00023004"/>
    </source>
</evidence>
<keyword evidence="17" id="KW-1133">Transmembrane helix</keyword>
<dbReference type="PANTHER" id="PTHR32552">
    <property type="entry name" value="FERRICHROME IRON RECEPTOR-RELATED"/>
    <property type="match status" value="1"/>
</dbReference>